<reference evidence="2 3" key="1">
    <citation type="submission" date="2019-10" db="EMBL/GenBank/DDBJ databases">
        <title>Draft Genome Sequence of Cytophagaceae sp. SJW1-29.</title>
        <authorList>
            <person name="Choi A."/>
        </authorList>
    </citation>
    <scope>NUCLEOTIDE SEQUENCE [LARGE SCALE GENOMIC DNA]</scope>
    <source>
        <strain evidence="2 3">SJW1-29</strain>
    </source>
</reference>
<sequence length="213" mass="24061">MKKLFRSGFLILWLLFVVGEAEAQVRFGTKAGMNVSSIALPLNGYAPKIGYQFGIMADMRLYARFSIQPALLLSSKGVIYKYDERDLSGLYVRTIRTKQSLNYLEFPVLALYRQPLRKGAKLYVGMGPYLGVGLISNTKIKGYDKQEIDPLDNWNRESFPFDRFDYGLSIAAGVETGRFLLGINFNKGIKPLAKDTKNYNNTLSITAGYFFTK</sequence>
<keyword evidence="3" id="KW-1185">Reference proteome</keyword>
<dbReference type="Pfam" id="PF13568">
    <property type="entry name" value="OMP_b-brl_2"/>
    <property type="match status" value="1"/>
</dbReference>
<dbReference type="Proteomes" id="UP000479293">
    <property type="component" value="Unassembled WGS sequence"/>
</dbReference>
<feature type="domain" description="Outer membrane protein beta-barrel" evidence="1">
    <location>
        <begin position="24"/>
        <end position="192"/>
    </location>
</feature>
<evidence type="ECO:0000259" key="1">
    <source>
        <dbReference type="Pfam" id="PF13568"/>
    </source>
</evidence>
<dbReference type="EMBL" id="WHLY01000002">
    <property type="protein sequence ID" value="MPR35716.1"/>
    <property type="molecule type" value="Genomic_DNA"/>
</dbReference>
<protein>
    <submittedName>
        <fullName evidence="2">Outer membrane beta-barrel protein</fullName>
    </submittedName>
</protein>
<proteinExistence type="predicted"/>
<dbReference type="RefSeq" id="WP_152763015.1">
    <property type="nucleotide sequence ID" value="NZ_WHLY01000002.1"/>
</dbReference>
<comment type="caution">
    <text evidence="2">The sequence shown here is derived from an EMBL/GenBank/DDBJ whole genome shotgun (WGS) entry which is preliminary data.</text>
</comment>
<gene>
    <name evidence="2" type="ORF">GBK04_20765</name>
</gene>
<evidence type="ECO:0000313" key="3">
    <source>
        <dbReference type="Proteomes" id="UP000479293"/>
    </source>
</evidence>
<name>A0A7C9BEL6_9BACT</name>
<dbReference type="AlphaFoldDB" id="A0A7C9BEL6"/>
<dbReference type="InterPro" id="IPR025665">
    <property type="entry name" value="Beta-barrel_OMP_2"/>
</dbReference>
<evidence type="ECO:0000313" key="2">
    <source>
        <dbReference type="EMBL" id="MPR35716.1"/>
    </source>
</evidence>
<accession>A0A7C9BEL6</accession>
<organism evidence="2 3">
    <name type="scientific">Salmonirosea aquatica</name>
    <dbReference type="NCBI Taxonomy" id="2654236"/>
    <lineage>
        <taxon>Bacteria</taxon>
        <taxon>Pseudomonadati</taxon>
        <taxon>Bacteroidota</taxon>
        <taxon>Cytophagia</taxon>
        <taxon>Cytophagales</taxon>
        <taxon>Spirosomataceae</taxon>
        <taxon>Salmonirosea</taxon>
    </lineage>
</organism>